<evidence type="ECO:0000313" key="2">
    <source>
        <dbReference type="Proteomes" id="UP001176941"/>
    </source>
</evidence>
<sequence>MASSLKGHTCSLPLRKRELFLRLLGCETNMRSHCDLGGRHKAGAWKVGWVPSEKENFLDQKGLGLVEDHLGWGSLAWTFQLHLASKEESPSISTLECPYKSDSGQTNSKVRDCQAPWEPYRNGSHVPVCVLLLEFLLREL</sequence>
<reference evidence="1" key="1">
    <citation type="submission" date="2023-04" db="EMBL/GenBank/DDBJ databases">
        <authorList>
            <consortium name="ELIXIR-Norway"/>
        </authorList>
    </citation>
    <scope>NUCLEOTIDE SEQUENCE [LARGE SCALE GENOMIC DNA]</scope>
</reference>
<gene>
    <name evidence="1" type="ORF">MRATA1EN1_LOCUS19582</name>
</gene>
<accession>A0ABN8Z9X6</accession>
<dbReference type="EMBL" id="OX459939">
    <property type="protein sequence ID" value="CAI9170620.1"/>
    <property type="molecule type" value="Genomic_DNA"/>
</dbReference>
<evidence type="ECO:0000313" key="1">
    <source>
        <dbReference type="EMBL" id="CAI9170620.1"/>
    </source>
</evidence>
<organism evidence="1 2">
    <name type="scientific">Rangifer tarandus platyrhynchus</name>
    <name type="common">Svalbard reindeer</name>
    <dbReference type="NCBI Taxonomy" id="3082113"/>
    <lineage>
        <taxon>Eukaryota</taxon>
        <taxon>Metazoa</taxon>
        <taxon>Chordata</taxon>
        <taxon>Craniata</taxon>
        <taxon>Vertebrata</taxon>
        <taxon>Euteleostomi</taxon>
        <taxon>Mammalia</taxon>
        <taxon>Eutheria</taxon>
        <taxon>Laurasiatheria</taxon>
        <taxon>Artiodactyla</taxon>
        <taxon>Ruminantia</taxon>
        <taxon>Pecora</taxon>
        <taxon>Cervidae</taxon>
        <taxon>Odocoileinae</taxon>
        <taxon>Rangifer</taxon>
    </lineage>
</organism>
<name>A0ABN8Z9X6_RANTA</name>
<proteinExistence type="predicted"/>
<dbReference type="Proteomes" id="UP001176941">
    <property type="component" value="Chromosome 3"/>
</dbReference>
<protein>
    <submittedName>
        <fullName evidence="1">Uncharacterized protein</fullName>
    </submittedName>
</protein>
<keyword evidence="2" id="KW-1185">Reference proteome</keyword>